<evidence type="ECO:0000313" key="10">
    <source>
        <dbReference type="Proteomes" id="UP000185678"/>
    </source>
</evidence>
<feature type="transmembrane region" description="Helical" evidence="8">
    <location>
        <begin position="320"/>
        <end position="351"/>
    </location>
</feature>
<evidence type="ECO:0000256" key="3">
    <source>
        <dbReference type="ARBA" id="ARBA00022448"/>
    </source>
</evidence>
<name>A0A1N7P6Q7_9PROT</name>
<protein>
    <submittedName>
        <fullName evidence="9">Predicted PurR-regulated permease PerM</fullName>
    </submittedName>
</protein>
<keyword evidence="7 8" id="KW-0472">Membrane</keyword>
<proteinExistence type="inferred from homology"/>
<accession>A0A1N7P6Q7</accession>
<feature type="transmembrane region" description="Helical" evidence="8">
    <location>
        <begin position="165"/>
        <end position="185"/>
    </location>
</feature>
<keyword evidence="3" id="KW-0813">Transport</keyword>
<keyword evidence="5 8" id="KW-0812">Transmembrane</keyword>
<feature type="transmembrane region" description="Helical" evidence="8">
    <location>
        <begin position="25"/>
        <end position="56"/>
    </location>
</feature>
<dbReference type="PANTHER" id="PTHR21716:SF53">
    <property type="entry name" value="PERMEASE PERM-RELATED"/>
    <property type="match status" value="1"/>
</dbReference>
<feature type="transmembrane region" description="Helical" evidence="8">
    <location>
        <begin position="260"/>
        <end position="279"/>
    </location>
</feature>
<keyword evidence="10" id="KW-1185">Reference proteome</keyword>
<evidence type="ECO:0000256" key="1">
    <source>
        <dbReference type="ARBA" id="ARBA00004651"/>
    </source>
</evidence>
<dbReference type="Proteomes" id="UP000185678">
    <property type="component" value="Unassembled WGS sequence"/>
</dbReference>
<keyword evidence="6 8" id="KW-1133">Transmembrane helix</keyword>
<feature type="transmembrane region" description="Helical" evidence="8">
    <location>
        <begin position="76"/>
        <end position="97"/>
    </location>
</feature>
<dbReference type="AlphaFoldDB" id="A0A1N7P6Q7"/>
<feature type="transmembrane region" description="Helical" evidence="8">
    <location>
        <begin position="284"/>
        <end position="300"/>
    </location>
</feature>
<dbReference type="GO" id="GO:0055085">
    <property type="term" value="P:transmembrane transport"/>
    <property type="evidence" value="ECO:0007669"/>
    <property type="project" value="TreeGrafter"/>
</dbReference>
<comment type="subcellular location">
    <subcellularLocation>
        <location evidence="1">Cell membrane</location>
        <topology evidence="1">Multi-pass membrane protein</topology>
    </subcellularLocation>
</comment>
<dbReference type="RefSeq" id="WP_084194922.1">
    <property type="nucleotide sequence ID" value="NZ_FTOA01000006.1"/>
</dbReference>
<dbReference type="Pfam" id="PF01594">
    <property type="entry name" value="AI-2E_transport"/>
    <property type="match status" value="1"/>
</dbReference>
<dbReference type="STRING" id="80876.SAMN05421779_106111"/>
<reference evidence="9 10" key="1">
    <citation type="submission" date="2017-01" db="EMBL/GenBank/DDBJ databases">
        <authorList>
            <person name="Mah S.A."/>
            <person name="Swanson W.J."/>
            <person name="Moy G.W."/>
            <person name="Vacquier V.D."/>
        </authorList>
    </citation>
    <scope>NUCLEOTIDE SEQUENCE [LARGE SCALE GENOMIC DNA]</scope>
    <source>
        <strain evidence="9 10">DSM 11589</strain>
    </source>
</reference>
<evidence type="ECO:0000256" key="5">
    <source>
        <dbReference type="ARBA" id="ARBA00022692"/>
    </source>
</evidence>
<sequence length="381" mass="40736">MSKTPVPSAPGDDAQHLHPPRHWRFWLVVATLTLAGIYVLRSVLLPFVAGAAVAYFLDPLADWLERRGLSRTMATVLITMIFLLVFSIALLLLIPAIHTQITDFVHRLPGYLQALEQRVEPVVRHVKALLPPDQVAKLRDGVMSMVGDAASWGLRVVKSVLTSSLALINILSLLVVTPVVAFYLLRDWDRMVGKVDSWLPRHHVATVRSLASEINEMLAGFVRGQATVCLALGSIYAIGLSLVGLDLGLVVGLGAGMASVVPYVGAISGLVISLGLALAQFSDTLHVVLVAVVFAIGQFLEGNVLSPLLVGERIGLHPVWLIFALLAGAALFGFVGLLLAVPVAAVIGVLIRHFLARYLASPLYHGGVPPDTAAADDRVEG</sequence>
<comment type="similarity">
    <text evidence="2">Belongs to the autoinducer-2 exporter (AI-2E) (TC 2.A.86) family.</text>
</comment>
<keyword evidence="4" id="KW-1003">Cell membrane</keyword>
<evidence type="ECO:0000256" key="6">
    <source>
        <dbReference type="ARBA" id="ARBA00022989"/>
    </source>
</evidence>
<evidence type="ECO:0000256" key="4">
    <source>
        <dbReference type="ARBA" id="ARBA00022475"/>
    </source>
</evidence>
<evidence type="ECO:0000256" key="2">
    <source>
        <dbReference type="ARBA" id="ARBA00009773"/>
    </source>
</evidence>
<dbReference type="PANTHER" id="PTHR21716">
    <property type="entry name" value="TRANSMEMBRANE PROTEIN"/>
    <property type="match status" value="1"/>
</dbReference>
<feature type="transmembrane region" description="Helical" evidence="8">
    <location>
        <begin position="227"/>
        <end position="254"/>
    </location>
</feature>
<dbReference type="EMBL" id="FTOA01000006">
    <property type="protein sequence ID" value="SIT06325.1"/>
    <property type="molecule type" value="Genomic_DNA"/>
</dbReference>
<evidence type="ECO:0000313" key="9">
    <source>
        <dbReference type="EMBL" id="SIT06325.1"/>
    </source>
</evidence>
<organism evidence="9 10">
    <name type="scientific">Insolitispirillum peregrinum</name>
    <dbReference type="NCBI Taxonomy" id="80876"/>
    <lineage>
        <taxon>Bacteria</taxon>
        <taxon>Pseudomonadati</taxon>
        <taxon>Pseudomonadota</taxon>
        <taxon>Alphaproteobacteria</taxon>
        <taxon>Rhodospirillales</taxon>
        <taxon>Novispirillaceae</taxon>
        <taxon>Insolitispirillum</taxon>
    </lineage>
</organism>
<gene>
    <name evidence="9" type="ORF">SAMN05421779_106111</name>
</gene>
<dbReference type="OrthoDB" id="5792512at2"/>
<evidence type="ECO:0000256" key="8">
    <source>
        <dbReference type="SAM" id="Phobius"/>
    </source>
</evidence>
<dbReference type="GO" id="GO:0005886">
    <property type="term" value="C:plasma membrane"/>
    <property type="evidence" value="ECO:0007669"/>
    <property type="project" value="UniProtKB-SubCell"/>
</dbReference>
<dbReference type="InterPro" id="IPR002549">
    <property type="entry name" value="AI-2E-like"/>
</dbReference>
<evidence type="ECO:0000256" key="7">
    <source>
        <dbReference type="ARBA" id="ARBA00023136"/>
    </source>
</evidence>